<proteinExistence type="predicted"/>
<accession>A0A0F9QUW0</accession>
<dbReference type="EMBL" id="LAZR01003569">
    <property type="protein sequence ID" value="KKN16936.1"/>
    <property type="molecule type" value="Genomic_DNA"/>
</dbReference>
<reference evidence="1" key="1">
    <citation type="journal article" date="2015" name="Nature">
        <title>Complex archaea that bridge the gap between prokaryotes and eukaryotes.</title>
        <authorList>
            <person name="Spang A."/>
            <person name="Saw J.H."/>
            <person name="Jorgensen S.L."/>
            <person name="Zaremba-Niedzwiedzka K."/>
            <person name="Martijn J."/>
            <person name="Lind A.E."/>
            <person name="van Eijk R."/>
            <person name="Schleper C."/>
            <person name="Guy L."/>
            <person name="Ettema T.J."/>
        </authorList>
    </citation>
    <scope>NUCLEOTIDE SEQUENCE</scope>
</reference>
<organism evidence="1">
    <name type="scientific">marine sediment metagenome</name>
    <dbReference type="NCBI Taxonomy" id="412755"/>
    <lineage>
        <taxon>unclassified sequences</taxon>
        <taxon>metagenomes</taxon>
        <taxon>ecological metagenomes</taxon>
    </lineage>
</organism>
<evidence type="ECO:0000313" key="1">
    <source>
        <dbReference type="EMBL" id="KKN16936.1"/>
    </source>
</evidence>
<gene>
    <name evidence="1" type="ORF">LCGC14_0970940</name>
</gene>
<sequence length="140" mass="15565">MTELEKQINLVVEVRAKTTDTIQQRVKSLEEWQEANKGLYDQEAEAKIQLSEAEATLREMALVAFGETGEKQVAPGIGIRVRTILNYGGKDAMDWALEHKLALKLDGSAFEKIAKTSNLSFVTITEEPQATIATELKEIT</sequence>
<protein>
    <submittedName>
        <fullName evidence="1">Uncharacterized protein</fullName>
    </submittedName>
</protein>
<name>A0A0F9QUW0_9ZZZZ</name>
<comment type="caution">
    <text evidence="1">The sequence shown here is derived from an EMBL/GenBank/DDBJ whole genome shotgun (WGS) entry which is preliminary data.</text>
</comment>
<dbReference type="AlphaFoldDB" id="A0A0F9QUW0"/>